<dbReference type="AlphaFoldDB" id="A0A0E0E536"/>
<dbReference type="EnsemblPlants" id="OMERI06G24270.4">
    <property type="protein sequence ID" value="OMERI06G24270.4"/>
    <property type="gene ID" value="OMERI06G24270"/>
</dbReference>
<dbReference type="Gramene" id="OMERI06G24270.1">
    <property type="protein sequence ID" value="OMERI06G24270.1"/>
    <property type="gene ID" value="OMERI06G24270"/>
</dbReference>
<proteinExistence type="predicted"/>
<accession>A0A0E0E536</accession>
<reference evidence="1" key="1">
    <citation type="submission" date="2015-04" db="UniProtKB">
        <authorList>
            <consortium name="EnsemblPlants"/>
        </authorList>
    </citation>
    <scope>IDENTIFICATION</scope>
</reference>
<organism evidence="1">
    <name type="scientific">Oryza meridionalis</name>
    <dbReference type="NCBI Taxonomy" id="40149"/>
    <lineage>
        <taxon>Eukaryota</taxon>
        <taxon>Viridiplantae</taxon>
        <taxon>Streptophyta</taxon>
        <taxon>Embryophyta</taxon>
        <taxon>Tracheophyta</taxon>
        <taxon>Spermatophyta</taxon>
        <taxon>Magnoliopsida</taxon>
        <taxon>Liliopsida</taxon>
        <taxon>Poales</taxon>
        <taxon>Poaceae</taxon>
        <taxon>BOP clade</taxon>
        <taxon>Oryzoideae</taxon>
        <taxon>Oryzeae</taxon>
        <taxon>Oryzinae</taxon>
        <taxon>Oryza</taxon>
    </lineage>
</organism>
<reference evidence="1" key="2">
    <citation type="submission" date="2018-05" db="EMBL/GenBank/DDBJ databases">
        <title>OmerRS3 (Oryza meridionalis Reference Sequence Version 3).</title>
        <authorList>
            <person name="Zhang J."/>
            <person name="Kudrna D."/>
            <person name="Lee S."/>
            <person name="Talag J."/>
            <person name="Welchert J."/>
            <person name="Wing R.A."/>
        </authorList>
    </citation>
    <scope>NUCLEOTIDE SEQUENCE [LARGE SCALE GENOMIC DNA]</scope>
    <source>
        <strain evidence="1">OR44</strain>
    </source>
</reference>
<dbReference type="EnsemblPlants" id="OMERI06G24270.1">
    <property type="protein sequence ID" value="OMERI06G24270.1"/>
    <property type="gene ID" value="OMERI06G24270"/>
</dbReference>
<name>A0A0E0E536_9ORYZ</name>
<dbReference type="Proteomes" id="UP000008021">
    <property type="component" value="Chromosome 6"/>
</dbReference>
<dbReference type="HOGENOM" id="CLU_2546449_0_0_1"/>
<sequence>MFVESWALRFGESGHISDQSLSLTTGTGGPSRRYCLPEVESSPDRIALARPARFASAASSTDSGRRCLRRGAVRRHILLLVEA</sequence>
<dbReference type="Gramene" id="OMERI06G24270.4">
    <property type="protein sequence ID" value="OMERI06G24270.4"/>
    <property type="gene ID" value="OMERI06G24270"/>
</dbReference>
<evidence type="ECO:0000313" key="2">
    <source>
        <dbReference type="Proteomes" id="UP000008021"/>
    </source>
</evidence>
<protein>
    <submittedName>
        <fullName evidence="1">Uncharacterized protein</fullName>
    </submittedName>
</protein>
<evidence type="ECO:0000313" key="1">
    <source>
        <dbReference type="EnsemblPlants" id="OMERI06G24270.1"/>
    </source>
</evidence>
<keyword evidence="2" id="KW-1185">Reference proteome</keyword>